<evidence type="ECO:0000256" key="3">
    <source>
        <dbReference type="SAM" id="Phobius"/>
    </source>
</evidence>
<gene>
    <name evidence="5" type="ORF">CSEC_1038</name>
</gene>
<protein>
    <submittedName>
        <fullName evidence="5">Membrane protein</fullName>
    </submittedName>
</protein>
<dbReference type="Proteomes" id="UP000031552">
    <property type="component" value="Unassembled WGS sequence"/>
</dbReference>
<dbReference type="EMBL" id="CCEJ010000004">
    <property type="protein sequence ID" value="CDR33864.1"/>
    <property type="molecule type" value="Genomic_DNA"/>
</dbReference>
<dbReference type="SUPFAM" id="SSF81383">
    <property type="entry name" value="F-box domain"/>
    <property type="match status" value="1"/>
</dbReference>
<accession>A0A090DYT7</accession>
<keyword evidence="3" id="KW-0472">Membrane</keyword>
<dbReference type="Pfam" id="PF12937">
    <property type="entry name" value="F-box-like"/>
    <property type="match status" value="1"/>
</dbReference>
<dbReference type="PANTHER" id="PTHR44436:SF1">
    <property type="entry name" value="F-BOX_WD REPEAT-CONTAINING PROTEIN 2"/>
    <property type="match status" value="1"/>
</dbReference>
<keyword evidence="2" id="KW-0677">Repeat</keyword>
<sequence length="546" mass="62376">MNDLITSLNPFSPKYHALEDFNKLTLLSKLTVIFVTTLASIATAFICTSLVFRLLVGRLKPLDPTKDTPQNDLAHKIESIANPVLSKSNLPSNEELLLHLFSFLDRNSLFNAMQVCRDFRRIGADDTLWKGKTGFDSPKDGMSFFQKYLKKKEIAFRLKSEGCQPKVTKVKNIYETNDIYGNYIISFKANNELRIYDVDTGETKFFQEPCINCIQIYGNKLFVGSNGFVDLYDLITGNLLRTFIFKESNFSKVKGVFVQEGKVFGAFHNKLVVWDLETGVKQKILKGGHLSNLQRVFCHDSYIITFDEDQMQVIWDLEKGSFLDRVSAHPLAIYEGKLITWRNSDNLMAFYDFKTKDSETLRFFIPEDHSSESQIHIDANLLLNRLIIRSSFKITVGDLKENKLLYNLSPAQESERGEEEFRFAKVSISHGKIIASVESKESGVSAKIFAWDFETGTLIYSFPIENFTGFLILEEEKVILCGSFNKLEVWDLETGLYKRCIPTLDDLKIVFSMHEGKILLENQKELALLDFSKKGEDAKSKGCVLF</sequence>
<reference evidence="5" key="2">
    <citation type="submission" date="2014-09" db="EMBL/GenBank/DDBJ databases">
        <title>Criblamydia sequanensis harbors a mega-plasmid encoding arsenite resistance.</title>
        <authorList>
            <person name="Bertelli C."/>
            <person name="Goesmann A."/>
            <person name="Greub G."/>
        </authorList>
    </citation>
    <scope>NUCLEOTIDE SEQUENCE [LARGE SCALE GENOMIC DNA]</scope>
    <source>
        <strain evidence="5">CRIB-18</strain>
    </source>
</reference>
<keyword evidence="3" id="KW-1133">Transmembrane helix</keyword>
<comment type="caution">
    <text evidence="5">The sequence shown here is derived from an EMBL/GenBank/DDBJ whole genome shotgun (WGS) entry which is preliminary data.</text>
</comment>
<dbReference type="RefSeq" id="WP_041017401.1">
    <property type="nucleotide sequence ID" value="NZ_CCEJ010000004.1"/>
</dbReference>
<evidence type="ECO:0000256" key="2">
    <source>
        <dbReference type="ARBA" id="ARBA00022737"/>
    </source>
</evidence>
<dbReference type="OrthoDB" id="23498at2"/>
<dbReference type="STRING" id="1437425.CSEC_1038"/>
<evidence type="ECO:0000313" key="6">
    <source>
        <dbReference type="Proteomes" id="UP000031552"/>
    </source>
</evidence>
<keyword evidence="1" id="KW-0853">WD repeat</keyword>
<evidence type="ECO:0000313" key="5">
    <source>
        <dbReference type="EMBL" id="CDR33864.1"/>
    </source>
</evidence>
<evidence type="ECO:0000259" key="4">
    <source>
        <dbReference type="Pfam" id="PF12937"/>
    </source>
</evidence>
<feature type="domain" description="F-box" evidence="4">
    <location>
        <begin position="94"/>
        <end position="130"/>
    </location>
</feature>
<proteinExistence type="predicted"/>
<dbReference type="SUPFAM" id="SSF50998">
    <property type="entry name" value="Quinoprotein alcohol dehydrogenase-like"/>
    <property type="match status" value="1"/>
</dbReference>
<evidence type="ECO:0000256" key="1">
    <source>
        <dbReference type="ARBA" id="ARBA00022574"/>
    </source>
</evidence>
<name>A0A090DYT7_9BACT</name>
<reference evidence="5" key="1">
    <citation type="submission" date="2013-12" db="EMBL/GenBank/DDBJ databases">
        <authorList>
            <person name="Linke B."/>
        </authorList>
    </citation>
    <scope>NUCLEOTIDE SEQUENCE [LARGE SCALE GENOMIC DNA]</scope>
    <source>
        <strain evidence="5">CRIB-18</strain>
    </source>
</reference>
<dbReference type="AlphaFoldDB" id="A0A090DYT7"/>
<keyword evidence="6" id="KW-1185">Reference proteome</keyword>
<organism evidence="5 6">
    <name type="scientific">Candidatus Criblamydia sequanensis CRIB-18</name>
    <dbReference type="NCBI Taxonomy" id="1437425"/>
    <lineage>
        <taxon>Bacteria</taxon>
        <taxon>Pseudomonadati</taxon>
        <taxon>Chlamydiota</taxon>
        <taxon>Chlamydiia</taxon>
        <taxon>Parachlamydiales</taxon>
        <taxon>Candidatus Criblamydiaceae</taxon>
        <taxon>Candidatus Criblamydia</taxon>
    </lineage>
</organism>
<keyword evidence="3" id="KW-0812">Transmembrane</keyword>
<dbReference type="eggNOG" id="COG2319">
    <property type="taxonomic scope" value="Bacteria"/>
</dbReference>
<feature type="transmembrane region" description="Helical" evidence="3">
    <location>
        <begin position="30"/>
        <end position="56"/>
    </location>
</feature>
<dbReference type="InterPro" id="IPR015943">
    <property type="entry name" value="WD40/YVTN_repeat-like_dom_sf"/>
</dbReference>
<dbReference type="InterPro" id="IPR042627">
    <property type="entry name" value="FBXW2"/>
</dbReference>
<dbReference type="Gene3D" id="2.130.10.10">
    <property type="entry name" value="YVTN repeat-like/Quinoprotein amine dehydrogenase"/>
    <property type="match status" value="1"/>
</dbReference>
<dbReference type="InterPro" id="IPR011047">
    <property type="entry name" value="Quinoprotein_ADH-like_sf"/>
</dbReference>
<dbReference type="InterPro" id="IPR036047">
    <property type="entry name" value="F-box-like_dom_sf"/>
</dbReference>
<dbReference type="InterPro" id="IPR001810">
    <property type="entry name" value="F-box_dom"/>
</dbReference>
<dbReference type="Gene3D" id="1.20.1280.50">
    <property type="match status" value="1"/>
</dbReference>
<dbReference type="PANTHER" id="PTHR44436">
    <property type="entry name" value="F-BOX/WD REPEAT-CONTAINING PROTEIN 2"/>
    <property type="match status" value="1"/>
</dbReference>